<name>A0AAW2YU54_9EUKA</name>
<gene>
    <name evidence="1" type="ORF">AKO1_006798</name>
</gene>
<feature type="non-terminal residue" evidence="1">
    <location>
        <position position="110"/>
    </location>
</feature>
<evidence type="ECO:0000313" key="2">
    <source>
        <dbReference type="Proteomes" id="UP001431209"/>
    </source>
</evidence>
<sequence length="110" mass="12812">MKLDKYYKSRRNVDRILLSDRRDISECFVNLTIVEAQHAKQFDEKLEFSQGKFDKFKDLFMYAKSFPIQELFNEGSSSPKRILITGQAGVGKSVLSQYIACQWSGEEKLF</sequence>
<dbReference type="EMBL" id="JAOPGA020000676">
    <property type="protein sequence ID" value="KAL0480604.1"/>
    <property type="molecule type" value="Genomic_DNA"/>
</dbReference>
<accession>A0AAW2YU54</accession>
<dbReference type="InterPro" id="IPR027417">
    <property type="entry name" value="P-loop_NTPase"/>
</dbReference>
<organism evidence="1 2">
    <name type="scientific">Acrasis kona</name>
    <dbReference type="NCBI Taxonomy" id="1008807"/>
    <lineage>
        <taxon>Eukaryota</taxon>
        <taxon>Discoba</taxon>
        <taxon>Heterolobosea</taxon>
        <taxon>Tetramitia</taxon>
        <taxon>Eutetramitia</taxon>
        <taxon>Acrasidae</taxon>
        <taxon>Acrasis</taxon>
    </lineage>
</organism>
<dbReference type="Proteomes" id="UP001431209">
    <property type="component" value="Unassembled WGS sequence"/>
</dbReference>
<evidence type="ECO:0000313" key="1">
    <source>
        <dbReference type="EMBL" id="KAL0480604.1"/>
    </source>
</evidence>
<keyword evidence="2" id="KW-1185">Reference proteome</keyword>
<dbReference type="Gene3D" id="3.40.50.300">
    <property type="entry name" value="P-loop containing nucleotide triphosphate hydrolases"/>
    <property type="match status" value="1"/>
</dbReference>
<proteinExistence type="predicted"/>
<protein>
    <submittedName>
        <fullName evidence="1">Uncharacterized protein</fullName>
    </submittedName>
</protein>
<dbReference type="AlphaFoldDB" id="A0AAW2YU54"/>
<reference evidence="1 2" key="1">
    <citation type="submission" date="2024-03" db="EMBL/GenBank/DDBJ databases">
        <title>The Acrasis kona genome and developmental transcriptomes reveal deep origins of eukaryotic multicellular pathways.</title>
        <authorList>
            <person name="Sheikh S."/>
            <person name="Fu C.-J."/>
            <person name="Brown M.W."/>
            <person name="Baldauf S.L."/>
        </authorList>
    </citation>
    <scope>NUCLEOTIDE SEQUENCE [LARGE SCALE GENOMIC DNA]</scope>
    <source>
        <strain evidence="1 2">ATCC MYA-3509</strain>
    </source>
</reference>
<comment type="caution">
    <text evidence="1">The sequence shown here is derived from an EMBL/GenBank/DDBJ whole genome shotgun (WGS) entry which is preliminary data.</text>
</comment>